<comment type="caution">
    <text evidence="1">The sequence shown here is derived from an EMBL/GenBank/DDBJ whole genome shotgun (WGS) entry which is preliminary data.</text>
</comment>
<accession>A0AAW5MXY2</accession>
<evidence type="ECO:0000313" key="1">
    <source>
        <dbReference type="EMBL" id="MCR6679435.1"/>
    </source>
</evidence>
<evidence type="ECO:0000313" key="2">
    <source>
        <dbReference type="Proteomes" id="UP001206878"/>
    </source>
</evidence>
<dbReference type="EMBL" id="JANPXH010001268">
    <property type="protein sequence ID" value="MCR6679435.1"/>
    <property type="molecule type" value="Genomic_DNA"/>
</dbReference>
<sequence>VFGSEVAAACALPDLADAIYSWLEPAAGELMYISGIWTVFGSADHFLGRCASACGRIDDAERHFAAALAVEEHVGAPHLRAR</sequence>
<name>A0AAW5MXY2_9ESCH</name>
<evidence type="ECO:0008006" key="3">
    <source>
        <dbReference type="Google" id="ProtNLM"/>
    </source>
</evidence>
<dbReference type="Proteomes" id="UP001206878">
    <property type="component" value="Unassembled WGS sequence"/>
</dbReference>
<dbReference type="AlphaFoldDB" id="A0AAW5MXY2"/>
<feature type="non-terminal residue" evidence="1">
    <location>
        <position position="1"/>
    </location>
</feature>
<gene>
    <name evidence="1" type="ORF">NVV43_28695</name>
</gene>
<reference evidence="1" key="1">
    <citation type="submission" date="2022-07" db="EMBL/GenBank/DDBJ databases">
        <title>Diversity of ethanolamine utilization by human commensal Escherichia coli.</title>
        <authorList>
            <person name="Jubelin G."/>
        </authorList>
    </citation>
    <scope>NUCLEOTIDE SEQUENCE</scope>
    <source>
        <strain evidence="1">S1</strain>
    </source>
</reference>
<organism evidence="1 2">
    <name type="scientific">Escherichia marmotae</name>
    <dbReference type="NCBI Taxonomy" id="1499973"/>
    <lineage>
        <taxon>Bacteria</taxon>
        <taxon>Pseudomonadati</taxon>
        <taxon>Pseudomonadota</taxon>
        <taxon>Gammaproteobacteria</taxon>
        <taxon>Enterobacterales</taxon>
        <taxon>Enterobacteriaceae</taxon>
        <taxon>Escherichia</taxon>
    </lineage>
</organism>
<feature type="non-terminal residue" evidence="1">
    <location>
        <position position="82"/>
    </location>
</feature>
<proteinExistence type="predicted"/>
<protein>
    <recommendedName>
        <fullName evidence="3">Tetratricopeptide repeat protein</fullName>
    </recommendedName>
</protein>